<dbReference type="EMBL" id="JAUSSU010000001">
    <property type="protein sequence ID" value="MDQ0110637.1"/>
    <property type="molecule type" value="Genomic_DNA"/>
</dbReference>
<evidence type="ECO:0000313" key="1">
    <source>
        <dbReference type="EMBL" id="MDQ0110637.1"/>
    </source>
</evidence>
<proteinExistence type="predicted"/>
<sequence length="124" mass="13739">MKDTSTANTLVPFAEFYKGGMSKVMYPIISVMRGTGIMAGFSDGTYGINKTISEKEMNAFITRYKGVEGKSADGFQDLNEMRAVGGHGTNVEVLSDWRFLEGQHLENVIGKKKDWVLSKYIVIS</sequence>
<dbReference type="RefSeq" id="WP_307199894.1">
    <property type="nucleotide sequence ID" value="NZ_JAUSSU010000001.1"/>
</dbReference>
<dbReference type="Proteomes" id="UP001229346">
    <property type="component" value="Unassembled WGS sequence"/>
</dbReference>
<name>A0ABT9TU94_PAEHA</name>
<evidence type="ECO:0000313" key="2">
    <source>
        <dbReference type="Proteomes" id="UP001229346"/>
    </source>
</evidence>
<comment type="caution">
    <text evidence="1">The sequence shown here is derived from an EMBL/GenBank/DDBJ whole genome shotgun (WGS) entry which is preliminary data.</text>
</comment>
<keyword evidence="2" id="KW-1185">Reference proteome</keyword>
<gene>
    <name evidence="1" type="ORF">J2T15_000053</name>
</gene>
<organism evidence="1 2">
    <name type="scientific">Paenibacillus harenae</name>
    <dbReference type="NCBI Taxonomy" id="306543"/>
    <lineage>
        <taxon>Bacteria</taxon>
        <taxon>Bacillati</taxon>
        <taxon>Bacillota</taxon>
        <taxon>Bacilli</taxon>
        <taxon>Bacillales</taxon>
        <taxon>Paenibacillaceae</taxon>
        <taxon>Paenibacillus</taxon>
    </lineage>
</organism>
<protein>
    <recommendedName>
        <fullName evidence="3">SLH domain-containing protein</fullName>
    </recommendedName>
</protein>
<evidence type="ECO:0008006" key="3">
    <source>
        <dbReference type="Google" id="ProtNLM"/>
    </source>
</evidence>
<accession>A0ABT9TU94</accession>
<reference evidence="1 2" key="1">
    <citation type="submission" date="2023-07" db="EMBL/GenBank/DDBJ databases">
        <title>Sorghum-associated microbial communities from plants grown in Nebraska, USA.</title>
        <authorList>
            <person name="Schachtman D."/>
        </authorList>
    </citation>
    <scope>NUCLEOTIDE SEQUENCE [LARGE SCALE GENOMIC DNA]</scope>
    <source>
        <strain evidence="1 2">CC482</strain>
    </source>
</reference>